<dbReference type="RefSeq" id="WP_250594425.1">
    <property type="nucleotide sequence ID" value="NZ_JAKRVY010000001.1"/>
</dbReference>
<dbReference type="Proteomes" id="UP001202674">
    <property type="component" value="Unassembled WGS sequence"/>
</dbReference>
<name>A0AAE3K3U7_9EURY</name>
<organism evidence="2 3">
    <name type="scientific">Natranaeroarchaeum aerophilus</name>
    <dbReference type="NCBI Taxonomy" id="2917711"/>
    <lineage>
        <taxon>Archaea</taxon>
        <taxon>Methanobacteriati</taxon>
        <taxon>Methanobacteriota</taxon>
        <taxon>Stenosarchaea group</taxon>
        <taxon>Halobacteria</taxon>
        <taxon>Halobacteriales</taxon>
        <taxon>Natronoarchaeaceae</taxon>
        <taxon>Natranaeroarchaeum</taxon>
    </lineage>
</organism>
<dbReference type="EMBL" id="JAKRVY010000001">
    <property type="protein sequence ID" value="MCL9812591.1"/>
    <property type="molecule type" value="Genomic_DNA"/>
</dbReference>
<dbReference type="Pfam" id="PF25227">
    <property type="entry name" value="DUF7845"/>
    <property type="match status" value="1"/>
</dbReference>
<evidence type="ECO:0000313" key="2">
    <source>
        <dbReference type="EMBL" id="MCL9812591.1"/>
    </source>
</evidence>
<keyword evidence="3" id="KW-1185">Reference proteome</keyword>
<protein>
    <recommendedName>
        <fullName evidence="1">DUF7845 domain-containing protein</fullName>
    </recommendedName>
</protein>
<sequence length="540" mass="61448">MTHVATAPHEIEGNLNFFQNGLSPYWAISKLLFHGFDGYSGDLTTEIAGEEWTINLKYQKGGIAPRSQDDVEERLYEFRIGAYGHGERKANFHVRPRFAGMEHYEEDKNITSPCDSDDYPDEATNVKFSGSNLEPDTYPVLLRKVLQELASEAGMGFNSSAFVRIHPTSNITSYERYVRIQRSMSQKYIRSTGAFRRIFELLAQKEGSSVVYKPDNCGPNKDIVGYNHRLIIPKTDARELIPMHTRGKQLKHYHPEYVNGDEDNPLHHPKVGVLLKKSLNKSRAFKWDNCDALRREIDETLLNTLRWSDIPVGAGGTTFVADDHFEATAAEEDVEFFEDPTPEIEAKQDALLITTLRDMTEADVDFLEALVDEGDGQHPQELANNADRGISTLYRFLDRLDGLVRNDRAEVEFTSRKIEQEIAGIVESAEHRIENAADRAAKLMNVNVRQSASSAFQKWMQKYAASFDFDPDSNDTTVRIDTRLGEFKASSYPLVEDVLKEAKKAWVKDSRDVAELLEARVEWLNADGDRRRSRVRSLTR</sequence>
<evidence type="ECO:0000313" key="3">
    <source>
        <dbReference type="Proteomes" id="UP001202674"/>
    </source>
</evidence>
<dbReference type="InterPro" id="IPR057167">
    <property type="entry name" value="DUF7845"/>
</dbReference>
<feature type="domain" description="DUF7845" evidence="1">
    <location>
        <begin position="3"/>
        <end position="327"/>
    </location>
</feature>
<proteinExistence type="predicted"/>
<evidence type="ECO:0000259" key="1">
    <source>
        <dbReference type="Pfam" id="PF25227"/>
    </source>
</evidence>
<gene>
    <name evidence="2" type="ORF">AArcSt11_02850</name>
</gene>
<comment type="caution">
    <text evidence="2">The sequence shown here is derived from an EMBL/GenBank/DDBJ whole genome shotgun (WGS) entry which is preliminary data.</text>
</comment>
<reference evidence="2 3" key="1">
    <citation type="journal article" date="2022" name="Syst. Appl. Microbiol.">
        <title>Natronocalculus amylovorans gen. nov., sp. nov., and Natranaeroarchaeum aerophilus sp. nov., dominant culturable amylolytic natronoarchaea from hypersaline soda lakes in southwestern Siberia.</title>
        <authorList>
            <person name="Sorokin D.Y."/>
            <person name="Elcheninov A.G."/>
            <person name="Khizhniak T.V."/>
            <person name="Koenen M."/>
            <person name="Bale N.J."/>
            <person name="Damste J.S.S."/>
            <person name="Kublanov I.V."/>
        </authorList>
    </citation>
    <scope>NUCLEOTIDE SEQUENCE [LARGE SCALE GENOMIC DNA]</scope>
    <source>
        <strain evidence="2 3">AArc-St1-1</strain>
    </source>
</reference>
<accession>A0AAE3K3U7</accession>
<dbReference type="AlphaFoldDB" id="A0AAE3K3U7"/>